<feature type="region of interest" description="Disordered" evidence="6">
    <location>
        <begin position="52"/>
        <end position="132"/>
    </location>
</feature>
<keyword evidence="4 5" id="KW-0326">Glycosidase</keyword>
<evidence type="ECO:0000313" key="8">
    <source>
        <dbReference type="EMBL" id="PWN42280.1"/>
    </source>
</evidence>
<dbReference type="GeneID" id="37032182"/>
<comment type="similarity">
    <text evidence="1 5">Belongs to the glycosyl hydrolase 43 family.</text>
</comment>
<feature type="signal peptide" evidence="7">
    <location>
        <begin position="1"/>
        <end position="20"/>
    </location>
</feature>
<protein>
    <recommendedName>
        <fullName evidence="10">Arabinanase/levansucrase/invertase</fullName>
    </recommendedName>
</protein>
<dbReference type="GO" id="GO:0004553">
    <property type="term" value="F:hydrolase activity, hydrolyzing O-glycosyl compounds"/>
    <property type="evidence" value="ECO:0007669"/>
    <property type="project" value="InterPro"/>
</dbReference>
<keyword evidence="2 7" id="KW-0732">Signal</keyword>
<dbReference type="Pfam" id="PF04616">
    <property type="entry name" value="Glyco_hydro_43"/>
    <property type="match status" value="1"/>
</dbReference>
<evidence type="ECO:0000256" key="4">
    <source>
        <dbReference type="ARBA" id="ARBA00023295"/>
    </source>
</evidence>
<dbReference type="STRING" id="1522189.A0A316VXS5"/>
<dbReference type="Gene3D" id="2.115.10.20">
    <property type="entry name" value="Glycosyl hydrolase domain, family 43"/>
    <property type="match status" value="1"/>
</dbReference>
<evidence type="ECO:0000256" key="5">
    <source>
        <dbReference type="RuleBase" id="RU361187"/>
    </source>
</evidence>
<reference evidence="8 9" key="1">
    <citation type="journal article" date="2018" name="Mol. Biol. Evol.">
        <title>Broad Genomic Sampling Reveals a Smut Pathogenic Ancestry of the Fungal Clade Ustilaginomycotina.</title>
        <authorList>
            <person name="Kijpornyongpan T."/>
            <person name="Mondo S.J."/>
            <person name="Barry K."/>
            <person name="Sandor L."/>
            <person name="Lee J."/>
            <person name="Lipzen A."/>
            <person name="Pangilinan J."/>
            <person name="LaButti K."/>
            <person name="Hainaut M."/>
            <person name="Henrissat B."/>
            <person name="Grigoriev I.V."/>
            <person name="Spatafora J.W."/>
            <person name="Aime M.C."/>
        </authorList>
    </citation>
    <scope>NUCLEOTIDE SEQUENCE [LARGE SCALE GENOMIC DNA]</scope>
    <source>
        <strain evidence="8 9">MCA 4658</strain>
    </source>
</reference>
<evidence type="ECO:0000313" key="9">
    <source>
        <dbReference type="Proteomes" id="UP000245783"/>
    </source>
</evidence>
<feature type="chain" id="PRO_5016366935" description="Arabinanase/levansucrase/invertase" evidence="7">
    <location>
        <begin position="21"/>
        <end position="432"/>
    </location>
</feature>
<evidence type="ECO:0000256" key="6">
    <source>
        <dbReference type="SAM" id="MobiDB-lite"/>
    </source>
</evidence>
<dbReference type="RefSeq" id="XP_025369440.1">
    <property type="nucleotide sequence ID" value="XM_025510312.1"/>
</dbReference>
<evidence type="ECO:0000256" key="2">
    <source>
        <dbReference type="ARBA" id="ARBA00022729"/>
    </source>
</evidence>
<dbReference type="Proteomes" id="UP000245783">
    <property type="component" value="Unassembled WGS sequence"/>
</dbReference>
<name>A0A316VXS5_9BASI</name>
<evidence type="ECO:0000256" key="1">
    <source>
        <dbReference type="ARBA" id="ARBA00009865"/>
    </source>
</evidence>
<dbReference type="InterPro" id="IPR023296">
    <property type="entry name" value="Glyco_hydro_beta-prop_sf"/>
</dbReference>
<dbReference type="InParanoid" id="A0A316VXS5"/>
<accession>A0A316VXS5</accession>
<sequence>MRTHAILGLTIGLLALGIDAASIKHASGSHSTRQVNGEVIHKITDGLNRVVTPPGKPKLVLGQMAPKRKSRKSKSLHTSLYKQASSSYGTSTSTASAADPRITDTPGDLRAATAPKGTRNSLGMGQDPSPIALKNPNGTVSYFFPDSDFKNTALMRMSADLNEANRAPPQAIHTYGMIGTEAPDVAVWQGSQLIYTVSSTKDDKLRALTSDTDDPLGTWTSHGVITYRGQPAEGFDSHVFTHPNGKRYLLYSNHAAILIAEMSSPNTLAKKPKPIVSYVGQGGGPLSIFNCEAPATVLLPNKNGSTTVNLAFSTGDFRAADYQTRLMYQDGSLDPTVPHHWLIADEPMLRTDSSVSVYGPGSGGFFDCPSANGDANTLDAKCFAYGAFSQSSGEGNALFPTGNRRTIRVQHVDHDEHGVIEPMHVIATPVIT</sequence>
<keyword evidence="3 5" id="KW-0378">Hydrolase</keyword>
<evidence type="ECO:0000256" key="3">
    <source>
        <dbReference type="ARBA" id="ARBA00022801"/>
    </source>
</evidence>
<evidence type="ECO:0000256" key="7">
    <source>
        <dbReference type="SAM" id="SignalP"/>
    </source>
</evidence>
<dbReference type="AlphaFoldDB" id="A0A316VXS5"/>
<feature type="compositionally biased region" description="Low complexity" evidence="6">
    <location>
        <begin position="84"/>
        <end position="98"/>
    </location>
</feature>
<evidence type="ECO:0008006" key="10">
    <source>
        <dbReference type="Google" id="ProtNLM"/>
    </source>
</evidence>
<dbReference type="GO" id="GO:0005975">
    <property type="term" value="P:carbohydrate metabolic process"/>
    <property type="evidence" value="ECO:0007669"/>
    <property type="project" value="InterPro"/>
</dbReference>
<dbReference type="PANTHER" id="PTHR43817">
    <property type="entry name" value="GLYCOSYL HYDROLASE"/>
    <property type="match status" value="1"/>
</dbReference>
<dbReference type="InterPro" id="IPR006710">
    <property type="entry name" value="Glyco_hydro_43"/>
</dbReference>
<dbReference type="OrthoDB" id="272289at2759"/>
<feature type="compositionally biased region" description="Basic residues" evidence="6">
    <location>
        <begin position="66"/>
        <end position="75"/>
    </location>
</feature>
<keyword evidence="9" id="KW-1185">Reference proteome</keyword>
<organism evidence="8 9">
    <name type="scientific">Ceraceosorus guamensis</name>
    <dbReference type="NCBI Taxonomy" id="1522189"/>
    <lineage>
        <taxon>Eukaryota</taxon>
        <taxon>Fungi</taxon>
        <taxon>Dikarya</taxon>
        <taxon>Basidiomycota</taxon>
        <taxon>Ustilaginomycotina</taxon>
        <taxon>Exobasidiomycetes</taxon>
        <taxon>Ceraceosorales</taxon>
        <taxon>Ceraceosoraceae</taxon>
        <taxon>Ceraceosorus</taxon>
    </lineage>
</organism>
<dbReference type="SUPFAM" id="SSF75005">
    <property type="entry name" value="Arabinanase/levansucrase/invertase"/>
    <property type="match status" value="1"/>
</dbReference>
<gene>
    <name evidence="8" type="ORF">IE81DRAFT_136866</name>
</gene>
<dbReference type="EMBL" id="KZ819381">
    <property type="protein sequence ID" value="PWN42280.1"/>
    <property type="molecule type" value="Genomic_DNA"/>
</dbReference>
<proteinExistence type="inferred from homology"/>
<dbReference type="PANTHER" id="PTHR43817:SF1">
    <property type="entry name" value="HYDROLASE, FAMILY 43, PUTATIVE (AFU_ORTHOLOGUE AFUA_3G01660)-RELATED"/>
    <property type="match status" value="1"/>
</dbReference>